<protein>
    <submittedName>
        <fullName evidence="1">Uncharacterized protein</fullName>
    </submittedName>
</protein>
<evidence type="ECO:0000313" key="2">
    <source>
        <dbReference type="Proteomes" id="UP000311605"/>
    </source>
</evidence>
<comment type="caution">
    <text evidence="1">The sequence shown here is derived from an EMBL/GenBank/DDBJ whole genome shotgun (WGS) entry which is preliminary data.</text>
</comment>
<keyword evidence="2" id="KW-1185">Reference proteome</keyword>
<name>A0A5C4XTE4_9HYPH</name>
<dbReference type="EMBL" id="VDMN01000001">
    <property type="protein sequence ID" value="TNM66433.1"/>
    <property type="molecule type" value="Genomic_DNA"/>
</dbReference>
<organism evidence="1 2">
    <name type="scientific">Aliirhizobium smilacinae</name>
    <dbReference type="NCBI Taxonomy" id="1395944"/>
    <lineage>
        <taxon>Bacteria</taxon>
        <taxon>Pseudomonadati</taxon>
        <taxon>Pseudomonadota</taxon>
        <taxon>Alphaproteobacteria</taxon>
        <taxon>Hyphomicrobiales</taxon>
        <taxon>Rhizobiaceae</taxon>
        <taxon>Aliirhizobium</taxon>
    </lineage>
</organism>
<sequence length="145" mass="16130">MDEKTDATQRVRIWRVEDEHGRGVGVTGFAKLHFFAAARAIQKFDEPEARPGVPHIRYIAGADGLTDHVAEHDRFGCADLQTLRRWLPSTAGCQAIERAGGLLVAYEAPADKVKTSPVRAYFDHRYATKVEVLPVTKLNEFSALI</sequence>
<reference evidence="1 2" key="1">
    <citation type="submission" date="2019-06" db="EMBL/GenBank/DDBJ databases">
        <title>The draft genome of Rhizobium smilacinae PTYR-5.</title>
        <authorList>
            <person name="Liu L."/>
            <person name="Li L."/>
            <person name="Zhang X."/>
        </authorList>
    </citation>
    <scope>NUCLEOTIDE SEQUENCE [LARGE SCALE GENOMIC DNA]</scope>
    <source>
        <strain evidence="1 2">PTYR-5</strain>
    </source>
</reference>
<gene>
    <name evidence="1" type="ORF">FHP24_09600</name>
</gene>
<proteinExistence type="predicted"/>
<dbReference type="AlphaFoldDB" id="A0A5C4XTE4"/>
<dbReference type="Proteomes" id="UP000311605">
    <property type="component" value="Unassembled WGS sequence"/>
</dbReference>
<evidence type="ECO:0000313" key="1">
    <source>
        <dbReference type="EMBL" id="TNM66433.1"/>
    </source>
</evidence>
<dbReference type="RefSeq" id="WP_139675826.1">
    <property type="nucleotide sequence ID" value="NZ_VDMN01000001.1"/>
</dbReference>
<accession>A0A5C4XTE4</accession>